<dbReference type="InterPro" id="IPR000375">
    <property type="entry name" value="Dynamin_stalk"/>
</dbReference>
<feature type="compositionally biased region" description="Basic and acidic residues" evidence="3">
    <location>
        <begin position="447"/>
        <end position="460"/>
    </location>
</feature>
<dbReference type="InterPro" id="IPR020850">
    <property type="entry name" value="GED_dom"/>
</dbReference>
<dbReference type="EMBL" id="MU006798">
    <property type="protein sequence ID" value="KAF2636402.1"/>
    <property type="molecule type" value="Genomic_DNA"/>
</dbReference>
<evidence type="ECO:0000256" key="1">
    <source>
        <dbReference type="ARBA" id="ARBA00022741"/>
    </source>
</evidence>
<dbReference type="GO" id="GO:0000266">
    <property type="term" value="P:mitochondrial fission"/>
    <property type="evidence" value="ECO:0007669"/>
    <property type="project" value="TreeGrafter"/>
</dbReference>
<dbReference type="AlphaFoldDB" id="A0A6A6RM72"/>
<feature type="region of interest" description="Disordered" evidence="3">
    <location>
        <begin position="443"/>
        <end position="470"/>
    </location>
</feature>
<dbReference type="PRINTS" id="PR00195">
    <property type="entry name" value="DYNAMIN"/>
</dbReference>
<protein>
    <submittedName>
        <fullName evidence="6">GTP-binding protein</fullName>
    </submittedName>
</protein>
<dbReference type="GO" id="GO:0005525">
    <property type="term" value="F:GTP binding"/>
    <property type="evidence" value="ECO:0007669"/>
    <property type="project" value="InterPro"/>
</dbReference>
<dbReference type="GO" id="GO:0016020">
    <property type="term" value="C:membrane"/>
    <property type="evidence" value="ECO:0007669"/>
    <property type="project" value="TreeGrafter"/>
</dbReference>
<dbReference type="InterPro" id="IPR045063">
    <property type="entry name" value="Dynamin_N"/>
</dbReference>
<dbReference type="InterPro" id="IPR001401">
    <property type="entry name" value="Dynamin_GTPase"/>
</dbReference>
<name>A0A6A6RM72_9PLEO</name>
<evidence type="ECO:0000313" key="6">
    <source>
        <dbReference type="EMBL" id="KAF2636402.1"/>
    </source>
</evidence>
<keyword evidence="7" id="KW-1185">Reference proteome</keyword>
<dbReference type="GO" id="GO:0008017">
    <property type="term" value="F:microtubule binding"/>
    <property type="evidence" value="ECO:0007669"/>
    <property type="project" value="TreeGrafter"/>
</dbReference>
<gene>
    <name evidence="6" type="ORF">P280DRAFT_510378</name>
</gene>
<dbReference type="CDD" id="cd08771">
    <property type="entry name" value="DLP_1"/>
    <property type="match status" value="1"/>
</dbReference>
<accession>A0A6A6RM72</accession>
<dbReference type="GO" id="GO:0005874">
    <property type="term" value="C:microtubule"/>
    <property type="evidence" value="ECO:0007669"/>
    <property type="project" value="TreeGrafter"/>
</dbReference>
<dbReference type="SMART" id="SM00053">
    <property type="entry name" value="DYNc"/>
    <property type="match status" value="1"/>
</dbReference>
<dbReference type="Gene3D" id="3.40.50.300">
    <property type="entry name" value="P-loop containing nucleotide triphosphate hydrolases"/>
    <property type="match status" value="1"/>
</dbReference>
<feature type="domain" description="Dynamin-type G" evidence="5">
    <location>
        <begin position="58"/>
        <end position="344"/>
    </location>
</feature>
<dbReference type="GO" id="GO:0003924">
    <property type="term" value="F:GTPase activity"/>
    <property type="evidence" value="ECO:0007669"/>
    <property type="project" value="InterPro"/>
</dbReference>
<dbReference type="SUPFAM" id="SSF52540">
    <property type="entry name" value="P-loop containing nucleoside triphosphate hydrolases"/>
    <property type="match status" value="1"/>
</dbReference>
<dbReference type="PANTHER" id="PTHR11566">
    <property type="entry name" value="DYNAMIN"/>
    <property type="match status" value="1"/>
</dbReference>
<dbReference type="InterPro" id="IPR027417">
    <property type="entry name" value="P-loop_NTPase"/>
</dbReference>
<dbReference type="Pfam" id="PF01031">
    <property type="entry name" value="Dynamin_M"/>
    <property type="match status" value="1"/>
</dbReference>
<dbReference type="InterPro" id="IPR022812">
    <property type="entry name" value="Dynamin"/>
</dbReference>
<sequence length="741" mass="83577">MSINKSDIESDGSMTPTSPVEIDTDTVTTSSLEALQSDGQRKILDIVDDLRRQGLSGIVELPQIIVCGDQSSGKSSVLEAITEIPFPRNENLCTRFATEIILRRHVHSSISTRITPDKGRNDGEQEELRSFSRTITDFTELPKIIAEAEKAMGLQEIGQSRAFARDVLTVEISGPTRPQLTLVDLPGLIHSANRQQSEDDVKLITELVLDYMKSPRTICLAVITAKNDYANQIVLKHCQTIDPNGRRTLGIITKPDSLTDGSANQKAWLELAQNRDIYFELGWHMVKNRSEVEGSKTFLQRNVAEKQFFSKGAYADLPNDCKGIETLRTRLSSLLQDHLKNELPHLKTELMEKLQKTTKELQKLGIKRSTVPEQRMFLTDISQGINELLKSAIRGQYDSEFFGSVNMKADVHSTENIRRFRAVVQHLNLQFADHLHRIGHKYAIPTRKGDNPPDSNDFKDSSTSLDDLPRPIEMSRDEGIDWVHRTLERSRGCELPGNFNPLIISQLFWEQSTPWNELALRHIEKISELCKQFVDIVLQEAAPSDIRLRLSDLCVDVMLDNFLKEAKHELDRIIKDKARHPMTYNHYFTTKIQDQRKTKYAQILSSVAKACSVSLEKEGTGVVETYIDPGKLETNMNSGIEQNMDKFSAEDALDSQIAYYADELKYFINCISKQVVERHLVDTLGEKVLSPRVIAGLTDAQISLLAAEASEVSRMRERLEGKVVVLEKGLGIFKEALGGFS</sequence>
<dbReference type="GO" id="GO:0006897">
    <property type="term" value="P:endocytosis"/>
    <property type="evidence" value="ECO:0007669"/>
    <property type="project" value="TreeGrafter"/>
</dbReference>
<evidence type="ECO:0000313" key="7">
    <source>
        <dbReference type="Proteomes" id="UP000799753"/>
    </source>
</evidence>
<evidence type="ECO:0000259" key="5">
    <source>
        <dbReference type="PROSITE" id="PS51718"/>
    </source>
</evidence>
<feature type="region of interest" description="Disordered" evidence="3">
    <location>
        <begin position="1"/>
        <end position="25"/>
    </location>
</feature>
<dbReference type="Proteomes" id="UP000799753">
    <property type="component" value="Unassembled WGS sequence"/>
</dbReference>
<dbReference type="OrthoDB" id="415706at2759"/>
<dbReference type="FunFam" id="3.40.50.300:FF:001425">
    <property type="entry name" value="Dynamin GTPase, putative"/>
    <property type="match status" value="1"/>
</dbReference>
<dbReference type="GO" id="GO:0048312">
    <property type="term" value="P:intracellular distribution of mitochondria"/>
    <property type="evidence" value="ECO:0007669"/>
    <property type="project" value="TreeGrafter"/>
</dbReference>
<evidence type="ECO:0000256" key="3">
    <source>
        <dbReference type="SAM" id="MobiDB-lite"/>
    </source>
</evidence>
<keyword evidence="2" id="KW-0342">GTP-binding</keyword>
<dbReference type="PANTHER" id="PTHR11566:SF66">
    <property type="entry name" value="INTERFERON-INDUCED GTP-BINDING PROTEIN MX"/>
    <property type="match status" value="1"/>
</dbReference>
<reference evidence="6" key="1">
    <citation type="journal article" date="2020" name="Stud. Mycol.">
        <title>101 Dothideomycetes genomes: a test case for predicting lifestyles and emergence of pathogens.</title>
        <authorList>
            <person name="Haridas S."/>
            <person name="Albert R."/>
            <person name="Binder M."/>
            <person name="Bloem J."/>
            <person name="Labutti K."/>
            <person name="Salamov A."/>
            <person name="Andreopoulos B."/>
            <person name="Baker S."/>
            <person name="Barry K."/>
            <person name="Bills G."/>
            <person name="Bluhm B."/>
            <person name="Cannon C."/>
            <person name="Castanera R."/>
            <person name="Culley D."/>
            <person name="Daum C."/>
            <person name="Ezra D."/>
            <person name="Gonzalez J."/>
            <person name="Henrissat B."/>
            <person name="Kuo A."/>
            <person name="Liang C."/>
            <person name="Lipzen A."/>
            <person name="Lutzoni F."/>
            <person name="Magnuson J."/>
            <person name="Mondo S."/>
            <person name="Nolan M."/>
            <person name="Ohm R."/>
            <person name="Pangilinan J."/>
            <person name="Park H.-J."/>
            <person name="Ramirez L."/>
            <person name="Alfaro M."/>
            <person name="Sun H."/>
            <person name="Tritt A."/>
            <person name="Yoshinaga Y."/>
            <person name="Zwiers L.-H."/>
            <person name="Turgeon B."/>
            <person name="Goodwin S."/>
            <person name="Spatafora J."/>
            <person name="Crous P."/>
            <person name="Grigoriev I."/>
        </authorList>
    </citation>
    <scope>NUCLEOTIDE SEQUENCE</scope>
    <source>
        <strain evidence="6">CBS 473.64</strain>
    </source>
</reference>
<dbReference type="GO" id="GO:0005739">
    <property type="term" value="C:mitochondrion"/>
    <property type="evidence" value="ECO:0007669"/>
    <property type="project" value="TreeGrafter"/>
</dbReference>
<dbReference type="Pfam" id="PF00350">
    <property type="entry name" value="Dynamin_N"/>
    <property type="match status" value="1"/>
</dbReference>
<proteinExistence type="predicted"/>
<dbReference type="PROSITE" id="PS51388">
    <property type="entry name" value="GED"/>
    <property type="match status" value="1"/>
</dbReference>
<dbReference type="GO" id="GO:0016559">
    <property type="term" value="P:peroxisome fission"/>
    <property type="evidence" value="ECO:0007669"/>
    <property type="project" value="TreeGrafter"/>
</dbReference>
<evidence type="ECO:0000256" key="2">
    <source>
        <dbReference type="ARBA" id="ARBA00023134"/>
    </source>
</evidence>
<evidence type="ECO:0000259" key="4">
    <source>
        <dbReference type="PROSITE" id="PS51388"/>
    </source>
</evidence>
<feature type="domain" description="GED" evidence="4">
    <location>
        <begin position="649"/>
        <end position="741"/>
    </location>
</feature>
<dbReference type="PROSITE" id="PS51718">
    <property type="entry name" value="G_DYNAMIN_2"/>
    <property type="match status" value="1"/>
</dbReference>
<organism evidence="6 7">
    <name type="scientific">Massarina eburnea CBS 473.64</name>
    <dbReference type="NCBI Taxonomy" id="1395130"/>
    <lineage>
        <taxon>Eukaryota</taxon>
        <taxon>Fungi</taxon>
        <taxon>Dikarya</taxon>
        <taxon>Ascomycota</taxon>
        <taxon>Pezizomycotina</taxon>
        <taxon>Dothideomycetes</taxon>
        <taxon>Pleosporomycetidae</taxon>
        <taxon>Pleosporales</taxon>
        <taxon>Massarineae</taxon>
        <taxon>Massarinaceae</taxon>
        <taxon>Massarina</taxon>
    </lineage>
</organism>
<keyword evidence="1" id="KW-0547">Nucleotide-binding</keyword>
<dbReference type="InterPro" id="IPR030381">
    <property type="entry name" value="G_DYNAMIN_dom"/>
</dbReference>